<dbReference type="OrthoDB" id="7836873at2"/>
<dbReference type="RefSeq" id="WP_146173140.1">
    <property type="nucleotide sequence ID" value="NZ_QBKU01000008.1"/>
</dbReference>
<dbReference type="AlphaFoldDB" id="A0A2T6CCQ6"/>
<feature type="domain" description="N-acetyltransferase" evidence="1">
    <location>
        <begin position="160"/>
        <end position="246"/>
    </location>
</feature>
<dbReference type="InterPro" id="IPR016181">
    <property type="entry name" value="Acyl_CoA_acyltransferase"/>
</dbReference>
<dbReference type="InterPro" id="IPR000182">
    <property type="entry name" value="GNAT_dom"/>
</dbReference>
<name>A0A2T6CCQ6_9RHOB</name>
<proteinExistence type="predicted"/>
<comment type="caution">
    <text evidence="2">The sequence shown here is derived from an EMBL/GenBank/DDBJ whole genome shotgun (WGS) entry which is preliminary data.</text>
</comment>
<reference evidence="2 3" key="1">
    <citation type="submission" date="2018-04" db="EMBL/GenBank/DDBJ databases">
        <title>Genomic Encyclopedia of Archaeal and Bacterial Type Strains, Phase II (KMG-II): from individual species to whole genera.</title>
        <authorList>
            <person name="Goeker M."/>
        </authorList>
    </citation>
    <scope>NUCLEOTIDE SEQUENCE [LARGE SCALE GENOMIC DNA]</scope>
    <source>
        <strain evidence="2 3">DSM 12244</strain>
    </source>
</reference>
<dbReference type="SUPFAM" id="SSF55729">
    <property type="entry name" value="Acyl-CoA N-acyltransferases (Nat)"/>
    <property type="match status" value="1"/>
</dbReference>
<evidence type="ECO:0000313" key="3">
    <source>
        <dbReference type="Proteomes" id="UP000244092"/>
    </source>
</evidence>
<accession>A0A2T6CCQ6</accession>
<dbReference type="EMBL" id="QBKU01000008">
    <property type="protein sequence ID" value="PTX73296.1"/>
    <property type="molecule type" value="Genomic_DNA"/>
</dbReference>
<sequence length="270" mass="29238">MSMIAREFHGTPTQRAMMQRSEPLWHILKDDPQFCCHGRDVQLSNHTADNTELQMALAQLQGAAGCCGVAKADAVQRLEYLEKAGFAVDSYVEWLGGEACFDVARQVVASRSLPDGIQVSQIQAETPHDILAEVDVVAQSCGVLLPNGAFVRGQAREGVCLYACTANGDVVATAASITQFHPTHERGGQALWGMLATRKDQRGQGLAVFLGAMALLAMEKQYGIRQVFTGIREGNTPSENLCANLGLKKSEYLDIFAVDKAQIPEGRTTK</sequence>
<dbReference type="Proteomes" id="UP000244092">
    <property type="component" value="Unassembled WGS sequence"/>
</dbReference>
<evidence type="ECO:0000259" key="1">
    <source>
        <dbReference type="Pfam" id="PF00583"/>
    </source>
</evidence>
<dbReference type="Pfam" id="PF00583">
    <property type="entry name" value="Acetyltransf_1"/>
    <property type="match status" value="1"/>
</dbReference>
<dbReference type="GO" id="GO:0016747">
    <property type="term" value="F:acyltransferase activity, transferring groups other than amino-acyl groups"/>
    <property type="evidence" value="ECO:0007669"/>
    <property type="project" value="InterPro"/>
</dbReference>
<dbReference type="Gene3D" id="3.40.630.30">
    <property type="match status" value="1"/>
</dbReference>
<evidence type="ECO:0000313" key="2">
    <source>
        <dbReference type="EMBL" id="PTX73296.1"/>
    </source>
</evidence>
<protein>
    <recommendedName>
        <fullName evidence="1">N-acetyltransferase domain-containing protein</fullName>
    </recommendedName>
</protein>
<organism evidence="2 3">
    <name type="scientific">Sulfitobacter mediterraneus</name>
    <dbReference type="NCBI Taxonomy" id="83219"/>
    <lineage>
        <taxon>Bacteria</taxon>
        <taxon>Pseudomonadati</taxon>
        <taxon>Pseudomonadota</taxon>
        <taxon>Alphaproteobacteria</taxon>
        <taxon>Rhodobacterales</taxon>
        <taxon>Roseobacteraceae</taxon>
        <taxon>Sulfitobacter</taxon>
    </lineage>
</organism>
<gene>
    <name evidence="2" type="ORF">C8N31_108206</name>
</gene>